<gene>
    <name evidence="20" type="ORF">NQ318_010186</name>
</gene>
<evidence type="ECO:0000259" key="18">
    <source>
        <dbReference type="Pfam" id="PF17857"/>
    </source>
</evidence>
<feature type="domain" description="Dynein heavy chain ATP-binding dynein motor region" evidence="17">
    <location>
        <begin position="873"/>
        <end position="969"/>
    </location>
</feature>
<dbReference type="GO" id="GO:0005930">
    <property type="term" value="C:axoneme"/>
    <property type="evidence" value="ECO:0007669"/>
    <property type="project" value="UniProtKB-SubCell"/>
</dbReference>
<dbReference type="FunFam" id="3.40.50.300:FF:000362">
    <property type="entry name" value="Dynein, axonemal, heavy chain 6"/>
    <property type="match status" value="1"/>
</dbReference>
<dbReference type="Gene3D" id="3.40.50.300">
    <property type="entry name" value="P-loop containing nucleotide triphosphate hydrolases"/>
    <property type="match status" value="3"/>
</dbReference>
<keyword evidence="8 13" id="KW-0175">Coiled coil</keyword>
<keyword evidence="7" id="KW-0243">Dynein</keyword>
<keyword evidence="21" id="KW-1185">Reference proteome</keyword>
<evidence type="ECO:0000256" key="8">
    <source>
        <dbReference type="ARBA" id="ARBA00023054"/>
    </source>
</evidence>
<dbReference type="FunFam" id="1.10.8.720:FF:000001">
    <property type="entry name" value="dynein heavy chain 7, axonemal"/>
    <property type="match status" value="1"/>
</dbReference>
<proteinExistence type="inferred from homology"/>
<dbReference type="InterPro" id="IPR041658">
    <property type="entry name" value="AAA_lid_11"/>
</dbReference>
<dbReference type="InterPro" id="IPR041589">
    <property type="entry name" value="DNAH3_AAA_lid_1"/>
</dbReference>
<evidence type="ECO:0000259" key="16">
    <source>
        <dbReference type="Pfam" id="PF12780"/>
    </source>
</evidence>
<feature type="domain" description="Dynein heavy chain coiled coil stalk" evidence="15">
    <location>
        <begin position="501"/>
        <end position="843"/>
    </location>
</feature>
<dbReference type="InterPro" id="IPR026983">
    <property type="entry name" value="DHC"/>
</dbReference>
<dbReference type="GO" id="GO:0005524">
    <property type="term" value="F:ATP binding"/>
    <property type="evidence" value="ECO:0007669"/>
    <property type="project" value="UniProtKB-KW"/>
</dbReference>
<dbReference type="FunFam" id="1.20.920.20:FF:000006">
    <property type="entry name" value="Dynein, axonemal, heavy chain 6"/>
    <property type="match status" value="1"/>
</dbReference>
<evidence type="ECO:0000256" key="3">
    <source>
        <dbReference type="ARBA" id="ARBA00022490"/>
    </source>
</evidence>
<accession>A0AAV8Y1A3</accession>
<evidence type="ECO:0000256" key="7">
    <source>
        <dbReference type="ARBA" id="ARBA00023017"/>
    </source>
</evidence>
<protein>
    <submittedName>
        <fullName evidence="20">Uncharacterized protein</fullName>
    </submittedName>
</protein>
<dbReference type="GO" id="GO:0051959">
    <property type="term" value="F:dynein light intermediate chain binding"/>
    <property type="evidence" value="ECO:0007669"/>
    <property type="project" value="InterPro"/>
</dbReference>
<evidence type="ECO:0000259" key="14">
    <source>
        <dbReference type="Pfam" id="PF03028"/>
    </source>
</evidence>
<dbReference type="SUPFAM" id="SSF52540">
    <property type="entry name" value="P-loop containing nucleoside triphosphate hydrolases"/>
    <property type="match status" value="2"/>
</dbReference>
<keyword evidence="6" id="KW-0067">ATP-binding</keyword>
<dbReference type="GO" id="GO:0045505">
    <property type="term" value="F:dynein intermediate chain binding"/>
    <property type="evidence" value="ECO:0007669"/>
    <property type="project" value="InterPro"/>
</dbReference>
<feature type="domain" description="Dynein heavy chain AAA lid" evidence="19">
    <location>
        <begin position="1424"/>
        <end position="1548"/>
    </location>
</feature>
<evidence type="ECO:0000256" key="2">
    <source>
        <dbReference type="ARBA" id="ARBA00008887"/>
    </source>
</evidence>
<dbReference type="FunFam" id="1.10.8.1220:FF:000001">
    <property type="entry name" value="Dynein axonemal heavy chain 5"/>
    <property type="match status" value="1"/>
</dbReference>
<dbReference type="PANTHER" id="PTHR22878:SF70">
    <property type="entry name" value="DYNEIN HEAVY CHAIN 2, AXONEMAL"/>
    <property type="match status" value="1"/>
</dbReference>
<organism evidence="20 21">
    <name type="scientific">Aromia moschata</name>
    <dbReference type="NCBI Taxonomy" id="1265417"/>
    <lineage>
        <taxon>Eukaryota</taxon>
        <taxon>Metazoa</taxon>
        <taxon>Ecdysozoa</taxon>
        <taxon>Arthropoda</taxon>
        <taxon>Hexapoda</taxon>
        <taxon>Insecta</taxon>
        <taxon>Pterygota</taxon>
        <taxon>Neoptera</taxon>
        <taxon>Endopterygota</taxon>
        <taxon>Coleoptera</taxon>
        <taxon>Polyphaga</taxon>
        <taxon>Cucujiformia</taxon>
        <taxon>Chrysomeloidea</taxon>
        <taxon>Cerambycidae</taxon>
        <taxon>Cerambycinae</taxon>
        <taxon>Callichromatini</taxon>
        <taxon>Aromia</taxon>
    </lineage>
</organism>
<reference evidence="20" key="1">
    <citation type="journal article" date="2023" name="Insect Mol. Biol.">
        <title>Genome sequencing provides insights into the evolution of gene families encoding plant cell wall-degrading enzymes in longhorned beetles.</title>
        <authorList>
            <person name="Shin N.R."/>
            <person name="Okamura Y."/>
            <person name="Kirsch R."/>
            <person name="Pauchet Y."/>
        </authorList>
    </citation>
    <scope>NUCLEOTIDE SEQUENCE</scope>
    <source>
        <strain evidence="20">AMC_N1</strain>
    </source>
</reference>
<dbReference type="FunFam" id="3.40.50.300:FF:002141">
    <property type="entry name" value="Dynein heavy chain"/>
    <property type="match status" value="1"/>
</dbReference>
<keyword evidence="4" id="KW-0493">Microtubule</keyword>
<dbReference type="Gene3D" id="1.20.920.30">
    <property type="match status" value="1"/>
</dbReference>
<comment type="subcellular location">
    <subcellularLocation>
        <location evidence="1">Cytoplasm</location>
        <location evidence="1">Cytoskeleton</location>
        <location evidence="1">Cilium axoneme</location>
    </subcellularLocation>
</comment>
<evidence type="ECO:0000259" key="15">
    <source>
        <dbReference type="Pfam" id="PF12777"/>
    </source>
</evidence>
<keyword evidence="12" id="KW-0966">Cell projection</keyword>
<dbReference type="InterPro" id="IPR024743">
    <property type="entry name" value="Dynein_HC_stalk"/>
</dbReference>
<name>A0AAV8Y1A3_9CUCU</name>
<evidence type="ECO:0000256" key="1">
    <source>
        <dbReference type="ARBA" id="ARBA00004430"/>
    </source>
</evidence>
<evidence type="ECO:0000256" key="13">
    <source>
        <dbReference type="SAM" id="Coils"/>
    </source>
</evidence>
<dbReference type="Pfam" id="PF03028">
    <property type="entry name" value="Dynein_heavy"/>
    <property type="match status" value="1"/>
</dbReference>
<dbReference type="InterPro" id="IPR027417">
    <property type="entry name" value="P-loop_NTPase"/>
</dbReference>
<evidence type="ECO:0000313" key="21">
    <source>
        <dbReference type="Proteomes" id="UP001162162"/>
    </source>
</evidence>
<dbReference type="GO" id="GO:0030286">
    <property type="term" value="C:dynein complex"/>
    <property type="evidence" value="ECO:0007669"/>
    <property type="project" value="UniProtKB-KW"/>
</dbReference>
<evidence type="ECO:0000256" key="10">
    <source>
        <dbReference type="ARBA" id="ARBA00023175"/>
    </source>
</evidence>
<keyword evidence="5" id="KW-0547">Nucleotide-binding</keyword>
<keyword evidence="9" id="KW-0969">Cilium</keyword>
<dbReference type="Pfam" id="PF12777">
    <property type="entry name" value="MT"/>
    <property type="match status" value="1"/>
</dbReference>
<dbReference type="InterPro" id="IPR035706">
    <property type="entry name" value="AAA_9"/>
</dbReference>
<dbReference type="EMBL" id="JAPWTK010000231">
    <property type="protein sequence ID" value="KAJ8944984.1"/>
    <property type="molecule type" value="Genomic_DNA"/>
</dbReference>
<dbReference type="Pfam" id="PF12780">
    <property type="entry name" value="AAA_8"/>
    <property type="match status" value="1"/>
</dbReference>
<keyword evidence="11" id="KW-0206">Cytoskeleton</keyword>
<evidence type="ECO:0000256" key="4">
    <source>
        <dbReference type="ARBA" id="ARBA00022701"/>
    </source>
</evidence>
<dbReference type="InterPro" id="IPR042219">
    <property type="entry name" value="AAA_lid_11_sf"/>
</dbReference>
<keyword evidence="10" id="KW-0505">Motor protein</keyword>
<dbReference type="GO" id="GO:0005874">
    <property type="term" value="C:microtubule"/>
    <property type="evidence" value="ECO:0007669"/>
    <property type="project" value="UniProtKB-KW"/>
</dbReference>
<evidence type="ECO:0000259" key="19">
    <source>
        <dbReference type="Pfam" id="PF18198"/>
    </source>
</evidence>
<dbReference type="GO" id="GO:0008569">
    <property type="term" value="F:minus-end-directed microtubule motor activity"/>
    <property type="evidence" value="ECO:0007669"/>
    <property type="project" value="InterPro"/>
</dbReference>
<dbReference type="Gene3D" id="1.20.920.20">
    <property type="match status" value="1"/>
</dbReference>
<comment type="caution">
    <text evidence="20">The sequence shown here is derived from an EMBL/GenBank/DDBJ whole genome shotgun (WGS) entry which is preliminary data.</text>
</comment>
<feature type="domain" description="Dynein heavy chain AAA module D4" evidence="16">
    <location>
        <begin position="219"/>
        <end position="486"/>
    </location>
</feature>
<feature type="domain" description="Dynein heavy chain 3 AAA+ lid" evidence="18">
    <location>
        <begin position="61"/>
        <end position="150"/>
    </location>
</feature>
<evidence type="ECO:0000256" key="11">
    <source>
        <dbReference type="ARBA" id="ARBA00023212"/>
    </source>
</evidence>
<evidence type="ECO:0000256" key="5">
    <source>
        <dbReference type="ARBA" id="ARBA00022741"/>
    </source>
</evidence>
<evidence type="ECO:0000256" key="6">
    <source>
        <dbReference type="ARBA" id="ARBA00022840"/>
    </source>
</evidence>
<evidence type="ECO:0000313" key="20">
    <source>
        <dbReference type="EMBL" id="KAJ8944984.1"/>
    </source>
</evidence>
<comment type="similarity">
    <text evidence="2">Belongs to the dynein heavy chain family.</text>
</comment>
<feature type="domain" description="Dynein heavy chain region D6 P-loop" evidence="14">
    <location>
        <begin position="1275"/>
        <end position="1386"/>
    </location>
</feature>
<evidence type="ECO:0000259" key="17">
    <source>
        <dbReference type="Pfam" id="PF12781"/>
    </source>
</evidence>
<dbReference type="GO" id="GO:0007018">
    <property type="term" value="P:microtubule-based movement"/>
    <property type="evidence" value="ECO:0007669"/>
    <property type="project" value="InterPro"/>
</dbReference>
<dbReference type="PANTHER" id="PTHR22878">
    <property type="entry name" value="DYNEIN HEAVY CHAIN 6, AXONEMAL-LIKE-RELATED"/>
    <property type="match status" value="1"/>
</dbReference>
<dbReference type="Gene3D" id="1.10.8.1220">
    <property type="match status" value="1"/>
</dbReference>
<dbReference type="Proteomes" id="UP001162162">
    <property type="component" value="Unassembled WGS sequence"/>
</dbReference>
<dbReference type="Pfam" id="PF12781">
    <property type="entry name" value="AAA_9"/>
    <property type="match status" value="1"/>
</dbReference>
<dbReference type="Pfam" id="PF17857">
    <property type="entry name" value="AAA_lid_1"/>
    <property type="match status" value="1"/>
</dbReference>
<keyword evidence="3" id="KW-0963">Cytoplasm</keyword>
<dbReference type="Gene3D" id="1.10.8.720">
    <property type="entry name" value="Region D6 of dynein motor"/>
    <property type="match status" value="1"/>
</dbReference>
<sequence length="1552" mass="178070">MGLVGGSRQDIYPRFLRHFNIFSINEFSMESMSKIFSNILLLGWKNNGFPSEVISTVNQTVAASLDVYQAAMENLRPTPSKSHYVFNLRDFSRLLQGCAMLRKESVEDKKIFTKIWVHEVMRVFYDRLIEAKDKNWVYNKLRTAVKDHFREHFDSVFEELRDDQGVVTEDSLKKLMFGTYFDQDSDEDKRYDQVMNVQSFRDMGQQCLEEYNSTHKNKMDIVLFDYALEHLSKICRVLSMNCGSALLVGISGSGRQSLTRLAGEIYGQALFQPEITNNYTVNDWRDDIKKILKEGGGRGKSCVFLITEGQIKEESFLQDVDCLLNSGEVPNMYAIDEKQEILDMVRLAAQGLFFTDYRRKSKSGRERLGSLFFFTKRCKDKVHIILCFSPVGSTFRNRLRLYPSLINCCTIDWFEDWPGEALEEVAYSWMEDVNLSDEIKKFSVVACKYFHIEARKHADEFYRLLNRKMYITSASYLELIKSFTDLTNKKQAEIMAAKKRYIGGLEKLYHASVSIGEMQTSLAELQPQLKEMSEKATQMARQIEQEAISVEKASALVKEDEKVANKQAASAKALKTECEADLAEALPILEEAISALDTLKPADITLVKSMKNPPEPVKVVMAAVCIIKGVKPDRVPDAASGRMVLDFWAPSKRLLGDINFLQSLKDFDKDNIKPDIMAKLRKEYIPHKDFKPQVVAKASSAAEGLCKWIIAMDMYDKINKVVAPKKAKLAAAELELANTMALLTEKRNQVKMLEEKLAYLNEKLEEAIAKQTELQDNVNLCNDKLVRAQKLIGGLGGEKARWTAAADALQAQYDGLAGDILMSCGIISYLSPFNSIFRQRILIDWHKYVKHLNIPTADQYDMVVVLGSDVKIQNWYISTLPRDSFSTENAIIMDTSRRWSLFVDPQLQANNWIKKMEKKNNLVVVKFSFPDYMKRIETCVHSGWPALVENIGEELQAPLDPLLYKTQSKKPDLQQLKEELIVQKADNKKALKDTEEKILKTLSESKGDILEDEKAIQILDDSKILSEEIREKQERSLEIEKSIEEFREKYKGVSEHSSVLYYCISDLANVDPMYQYSLDWFINLYIGSIQRAEKFRSIEKRCQSLINAFTFDLYSNITRSLFEKDKLLFSFLLCSKIMMFHKKLDENDFMFLLTGGVKVENLINNPCHTWLPTSSWDEICKVDKLSGFENFSKTFKSNEAAWKRIYDDFREDFQLPSPWSGNLNSFKRLIVVRMLRPDKLIACITIFVRSEMDERFIRPPPFDIAVSYADSYSLCPLIFILSPGTDPMSALVKFAEDKKMSDNFRSISLGQGQGPLAQAMIEEGTEAGMWICLQNCHLATSWMPSLEKIFENLDPANTHDMFRLWLTSYPSNKFPVSLLQKGVKMTNEPPTGLQNNLLKSYISDPVKQPEFFEGCPDHEDMFVRLLYGLAFFHACVQERRTFGPLGWNIPYGFNDSDFDISVKQLQMFINESDDPYEALSYLIGECNYGGRVTDDWDRRLIVTILENYLNPRIVYDKSYIFSEVGNCYGLPEKNDYESYLAHINSLTSPASS</sequence>
<evidence type="ECO:0000256" key="9">
    <source>
        <dbReference type="ARBA" id="ARBA00023069"/>
    </source>
</evidence>
<dbReference type="Pfam" id="PF18198">
    <property type="entry name" value="AAA_lid_11"/>
    <property type="match status" value="1"/>
</dbReference>
<feature type="coiled-coil region" evidence="13">
    <location>
        <begin position="729"/>
        <end position="777"/>
    </location>
</feature>
<evidence type="ECO:0000256" key="12">
    <source>
        <dbReference type="ARBA" id="ARBA00023273"/>
    </source>
</evidence>
<dbReference type="InterPro" id="IPR004273">
    <property type="entry name" value="Dynein_heavy_D6_P-loop"/>
</dbReference>
<dbReference type="InterPro" id="IPR024317">
    <property type="entry name" value="Dynein_heavy_chain_D4_dom"/>
</dbReference>
<dbReference type="FunFam" id="1.20.920.30:FF:000002">
    <property type="entry name" value="Dynein axonemal heavy chain 3"/>
    <property type="match status" value="1"/>
</dbReference>